<name>A0ABV0S388_9TELE</name>
<dbReference type="Proteomes" id="UP001434883">
    <property type="component" value="Unassembled WGS sequence"/>
</dbReference>
<protein>
    <submittedName>
        <fullName evidence="1">Uncharacterized protein</fullName>
    </submittedName>
</protein>
<feature type="non-terminal residue" evidence="1">
    <location>
        <position position="1"/>
    </location>
</feature>
<dbReference type="EMBL" id="JAHRIN010067857">
    <property type="protein sequence ID" value="MEQ2215027.1"/>
    <property type="molecule type" value="Genomic_DNA"/>
</dbReference>
<gene>
    <name evidence="1" type="ORF">XENOCAPTIV_026031</name>
</gene>
<accession>A0ABV0S388</accession>
<reference evidence="1 2" key="1">
    <citation type="submission" date="2021-06" db="EMBL/GenBank/DDBJ databases">
        <authorList>
            <person name="Palmer J.M."/>
        </authorList>
    </citation>
    <scope>NUCLEOTIDE SEQUENCE [LARGE SCALE GENOMIC DNA]</scope>
    <source>
        <strain evidence="1 2">XC_2019</strain>
        <tissue evidence="1">Muscle</tissue>
    </source>
</reference>
<sequence length="173" mass="19499">YVSDAWALLRKSHTEGEDMVTHFLQPCRGVNLGAEAVKYIPEGCNGREDCRGVEVTIFQLKNKGCFSEMAPCPLSATLYQNHTERTMCSEELVKLVKKAVTEVRKPHPSISEVVWPQQPKRKPNSTDIFLSVRAQPVLNESSGRNRTHSKHRGLPGGTVYSQFCIHFQSPYLK</sequence>
<keyword evidence="2" id="KW-1185">Reference proteome</keyword>
<evidence type="ECO:0000313" key="2">
    <source>
        <dbReference type="Proteomes" id="UP001434883"/>
    </source>
</evidence>
<comment type="caution">
    <text evidence="1">The sequence shown here is derived from an EMBL/GenBank/DDBJ whole genome shotgun (WGS) entry which is preliminary data.</text>
</comment>
<proteinExistence type="predicted"/>
<evidence type="ECO:0000313" key="1">
    <source>
        <dbReference type="EMBL" id="MEQ2215027.1"/>
    </source>
</evidence>
<organism evidence="1 2">
    <name type="scientific">Xenoophorus captivus</name>
    <dbReference type="NCBI Taxonomy" id="1517983"/>
    <lineage>
        <taxon>Eukaryota</taxon>
        <taxon>Metazoa</taxon>
        <taxon>Chordata</taxon>
        <taxon>Craniata</taxon>
        <taxon>Vertebrata</taxon>
        <taxon>Euteleostomi</taxon>
        <taxon>Actinopterygii</taxon>
        <taxon>Neopterygii</taxon>
        <taxon>Teleostei</taxon>
        <taxon>Neoteleostei</taxon>
        <taxon>Acanthomorphata</taxon>
        <taxon>Ovalentaria</taxon>
        <taxon>Atherinomorphae</taxon>
        <taxon>Cyprinodontiformes</taxon>
        <taxon>Goodeidae</taxon>
        <taxon>Xenoophorus</taxon>
    </lineage>
</organism>